<dbReference type="GO" id="GO:0005634">
    <property type="term" value="C:nucleus"/>
    <property type="evidence" value="ECO:0007669"/>
    <property type="project" value="UniProtKB-SubCell"/>
</dbReference>
<protein>
    <recommendedName>
        <fullName evidence="2">Thymocyte nuclear protein 1</fullName>
    </recommendedName>
</protein>
<dbReference type="FunFam" id="3.10.590.10:FF:000003">
    <property type="entry name" value="Thymocyte nuclear protein 1"/>
    <property type="match status" value="1"/>
</dbReference>
<keyword evidence="4" id="KW-0539">Nucleus</keyword>
<sequence length="289" mass="31889">MPPRKRAAADDASAESVIKRRSTRQAAAAPGAKAQYAESDSEGPSSPVKSAAKTTKKAKGPKGTALPDADHVKPKSKGPSQTHTAASSSRDVTPNPDPETIPRENPDVERHEGQWYWLMKAEPETRMENGHDVRFSIDDLRACDKPEGWDGIRNYAARKNLRAMNAGDMAFFYHSNCKVPGIVGTMEIVREASEDISARRPGTPYYDPKSTKENPKWSLVHVEFRRKFAVPIALPELRDLGKDDGPLANMQMLKLARMSVSKVSKQEWETLCALADKKAKEAGLEHEDA</sequence>
<dbReference type="InterPro" id="IPR052181">
    <property type="entry name" value="5hmC_binding"/>
</dbReference>
<dbReference type="InterPro" id="IPR015947">
    <property type="entry name" value="PUA-like_sf"/>
</dbReference>
<dbReference type="OrthoDB" id="41445at2759"/>
<feature type="compositionally biased region" description="Basic and acidic residues" evidence="5">
    <location>
        <begin position="100"/>
        <end position="109"/>
    </location>
</feature>
<dbReference type="SUPFAM" id="SSF88697">
    <property type="entry name" value="PUA domain-like"/>
    <property type="match status" value="1"/>
</dbReference>
<dbReference type="PANTHER" id="PTHR14087:SF7">
    <property type="entry name" value="THYMOCYTE NUCLEAR PROTEIN 1"/>
    <property type="match status" value="1"/>
</dbReference>
<evidence type="ECO:0000313" key="8">
    <source>
        <dbReference type="Proteomes" id="UP000887229"/>
    </source>
</evidence>
<dbReference type="Gene3D" id="3.10.590.10">
    <property type="entry name" value="ph1033 like domains"/>
    <property type="match status" value="1"/>
</dbReference>
<organism evidence="7 8">
    <name type="scientific">Emericellopsis atlantica</name>
    <dbReference type="NCBI Taxonomy" id="2614577"/>
    <lineage>
        <taxon>Eukaryota</taxon>
        <taxon>Fungi</taxon>
        <taxon>Dikarya</taxon>
        <taxon>Ascomycota</taxon>
        <taxon>Pezizomycotina</taxon>
        <taxon>Sordariomycetes</taxon>
        <taxon>Hypocreomycetidae</taxon>
        <taxon>Hypocreales</taxon>
        <taxon>Bionectriaceae</taxon>
        <taxon>Emericellopsis</taxon>
    </lineage>
</organism>
<feature type="domain" description="EVE" evidence="6">
    <location>
        <begin position="116"/>
        <end position="273"/>
    </location>
</feature>
<comment type="subcellular location">
    <subcellularLocation>
        <location evidence="1">Nucleus</location>
    </subcellularLocation>
</comment>
<comment type="caution">
    <text evidence="7">The sequence shown here is derived from an EMBL/GenBank/DDBJ whole genome shotgun (WGS) entry which is preliminary data.</text>
</comment>
<dbReference type="Pfam" id="PF01878">
    <property type="entry name" value="EVE"/>
    <property type="match status" value="1"/>
</dbReference>
<name>A0A9P7ZN59_9HYPO</name>
<reference evidence="7" key="1">
    <citation type="journal article" date="2021" name="IMA Fungus">
        <title>Genomic characterization of three marine fungi, including Emericellopsis atlantica sp. nov. with signatures of a generalist lifestyle and marine biomass degradation.</title>
        <authorList>
            <person name="Hagestad O.C."/>
            <person name="Hou L."/>
            <person name="Andersen J.H."/>
            <person name="Hansen E.H."/>
            <person name="Altermark B."/>
            <person name="Li C."/>
            <person name="Kuhnert E."/>
            <person name="Cox R.J."/>
            <person name="Crous P.W."/>
            <person name="Spatafora J.W."/>
            <person name="Lail K."/>
            <person name="Amirebrahimi M."/>
            <person name="Lipzen A."/>
            <person name="Pangilinan J."/>
            <person name="Andreopoulos W."/>
            <person name="Hayes R.D."/>
            <person name="Ng V."/>
            <person name="Grigoriev I.V."/>
            <person name="Jackson S.A."/>
            <person name="Sutton T.D.S."/>
            <person name="Dobson A.D.W."/>
            <person name="Rama T."/>
        </authorList>
    </citation>
    <scope>NUCLEOTIDE SEQUENCE</scope>
    <source>
        <strain evidence="7">TS7</strain>
    </source>
</reference>
<evidence type="ECO:0000313" key="7">
    <source>
        <dbReference type="EMBL" id="KAG9254792.1"/>
    </source>
</evidence>
<evidence type="ECO:0000256" key="2">
    <source>
        <dbReference type="ARBA" id="ARBA00014654"/>
    </source>
</evidence>
<evidence type="ECO:0000256" key="5">
    <source>
        <dbReference type="SAM" id="MobiDB-lite"/>
    </source>
</evidence>
<feature type="compositionally biased region" description="Polar residues" evidence="5">
    <location>
        <begin position="78"/>
        <end position="92"/>
    </location>
</feature>
<dbReference type="InterPro" id="IPR047197">
    <property type="entry name" value="THYN1-like_EVE"/>
</dbReference>
<proteinExistence type="predicted"/>
<gene>
    <name evidence="7" type="ORF">F5Z01DRAFT_654835</name>
</gene>
<dbReference type="InterPro" id="IPR002740">
    <property type="entry name" value="EVE_domain"/>
</dbReference>
<accession>A0A9P7ZN59</accession>
<dbReference type="Proteomes" id="UP000887229">
    <property type="component" value="Unassembled WGS sequence"/>
</dbReference>
<keyword evidence="3" id="KW-0597">Phosphoprotein</keyword>
<evidence type="ECO:0000256" key="1">
    <source>
        <dbReference type="ARBA" id="ARBA00004123"/>
    </source>
</evidence>
<feature type="region of interest" description="Disordered" evidence="5">
    <location>
        <begin position="1"/>
        <end position="109"/>
    </location>
</feature>
<evidence type="ECO:0000256" key="3">
    <source>
        <dbReference type="ARBA" id="ARBA00022553"/>
    </source>
</evidence>
<feature type="compositionally biased region" description="Low complexity" evidence="5">
    <location>
        <begin position="26"/>
        <end position="37"/>
    </location>
</feature>
<dbReference type="CDD" id="cd21133">
    <property type="entry name" value="EVE"/>
    <property type="match status" value="1"/>
</dbReference>
<keyword evidence="8" id="KW-1185">Reference proteome</keyword>
<dbReference type="EMBL" id="MU251253">
    <property type="protein sequence ID" value="KAG9254792.1"/>
    <property type="molecule type" value="Genomic_DNA"/>
</dbReference>
<dbReference type="RefSeq" id="XP_046118716.1">
    <property type="nucleotide sequence ID" value="XM_046263451.1"/>
</dbReference>
<evidence type="ECO:0000259" key="6">
    <source>
        <dbReference type="Pfam" id="PF01878"/>
    </source>
</evidence>
<dbReference type="PANTHER" id="PTHR14087">
    <property type="entry name" value="THYMOCYTE NUCLEAR PROTEIN 1"/>
    <property type="match status" value="1"/>
</dbReference>
<dbReference type="AlphaFoldDB" id="A0A9P7ZN59"/>
<dbReference type="GeneID" id="70294354"/>
<evidence type="ECO:0000256" key="4">
    <source>
        <dbReference type="ARBA" id="ARBA00023242"/>
    </source>
</evidence>